<protein>
    <submittedName>
        <fullName evidence="2">Uncharacterized protein</fullName>
    </submittedName>
</protein>
<dbReference type="Proteomes" id="UP000565441">
    <property type="component" value="Unassembled WGS sequence"/>
</dbReference>
<proteinExistence type="predicted"/>
<reference evidence="2 3" key="1">
    <citation type="journal article" date="2020" name="ISME J.">
        <title>Uncovering the hidden diversity of litter-decomposition mechanisms in mushroom-forming fungi.</title>
        <authorList>
            <person name="Floudas D."/>
            <person name="Bentzer J."/>
            <person name="Ahren D."/>
            <person name="Johansson T."/>
            <person name="Persson P."/>
            <person name="Tunlid A."/>
        </authorList>
    </citation>
    <scope>NUCLEOTIDE SEQUENCE [LARGE SCALE GENOMIC DNA]</scope>
    <source>
        <strain evidence="2 3">CBS 661.87</strain>
    </source>
</reference>
<feature type="transmembrane region" description="Helical" evidence="1">
    <location>
        <begin position="6"/>
        <end position="26"/>
    </location>
</feature>
<evidence type="ECO:0000313" key="3">
    <source>
        <dbReference type="Proteomes" id="UP000565441"/>
    </source>
</evidence>
<gene>
    <name evidence="2" type="ORF">D9615_005180</name>
</gene>
<dbReference type="OrthoDB" id="3065365at2759"/>
<keyword evidence="1" id="KW-0472">Membrane</keyword>
<name>A0A8H5H6F9_9AGAR</name>
<evidence type="ECO:0000313" key="2">
    <source>
        <dbReference type="EMBL" id="KAF5377470.1"/>
    </source>
</evidence>
<sequence>MILTSYWAGQIALGAVLSLTSLGLGFHVGAQRAQGAEPTDDEDEGNTEDIADGDLSAIQAGFLEPCKLVRAYFH</sequence>
<keyword evidence="3" id="KW-1185">Reference proteome</keyword>
<organism evidence="2 3">
    <name type="scientific">Tricholomella constricta</name>
    <dbReference type="NCBI Taxonomy" id="117010"/>
    <lineage>
        <taxon>Eukaryota</taxon>
        <taxon>Fungi</taxon>
        <taxon>Dikarya</taxon>
        <taxon>Basidiomycota</taxon>
        <taxon>Agaricomycotina</taxon>
        <taxon>Agaricomycetes</taxon>
        <taxon>Agaricomycetidae</taxon>
        <taxon>Agaricales</taxon>
        <taxon>Tricholomatineae</taxon>
        <taxon>Lyophyllaceae</taxon>
        <taxon>Tricholomella</taxon>
    </lineage>
</organism>
<accession>A0A8H5H6F9</accession>
<keyword evidence="1" id="KW-0812">Transmembrane</keyword>
<comment type="caution">
    <text evidence="2">The sequence shown here is derived from an EMBL/GenBank/DDBJ whole genome shotgun (WGS) entry which is preliminary data.</text>
</comment>
<keyword evidence="1" id="KW-1133">Transmembrane helix</keyword>
<dbReference type="AlphaFoldDB" id="A0A8H5H6F9"/>
<dbReference type="EMBL" id="JAACJP010000023">
    <property type="protein sequence ID" value="KAF5377470.1"/>
    <property type="molecule type" value="Genomic_DNA"/>
</dbReference>
<evidence type="ECO:0000256" key="1">
    <source>
        <dbReference type="SAM" id="Phobius"/>
    </source>
</evidence>